<sequence length="124" mass="13763">MTQNIQPSLEEFDAWNDETEAAAIEQIADHYKVRHIIKNGEYWALAANGSIYKLPLDLSVDDFKRLSDVDTNSESIDGFLAIITAFAGEEQAKELSTQPVNAVAYLLQDYAETLARIQGAELGK</sequence>
<dbReference type="Proteomes" id="UP000037239">
    <property type="component" value="Unassembled WGS sequence"/>
</dbReference>
<dbReference type="EMBL" id="AWFK01000003">
    <property type="protein sequence ID" value="KOA51646.1"/>
    <property type="molecule type" value="Genomic_DNA"/>
</dbReference>
<comment type="caution">
    <text evidence="1">The sequence shown here is derived from an EMBL/GenBank/DDBJ whole genome shotgun (WGS) entry which is preliminary data.</text>
</comment>
<organism evidence="1 2">
    <name type="scientific">Bifidobacterium animalis subsp. animalis MCC 0483</name>
    <dbReference type="NCBI Taxonomy" id="1365955"/>
    <lineage>
        <taxon>Bacteria</taxon>
        <taxon>Bacillati</taxon>
        <taxon>Actinomycetota</taxon>
        <taxon>Actinomycetes</taxon>
        <taxon>Bifidobacteriales</taxon>
        <taxon>Bifidobacteriaceae</taxon>
        <taxon>Bifidobacterium</taxon>
    </lineage>
</organism>
<accession>A0AB34TAX2</accession>
<dbReference type="RefSeq" id="WP_052825782.1">
    <property type="nucleotide sequence ID" value="NZ_AWFK01000003.1"/>
</dbReference>
<gene>
    <name evidence="1" type="ORF">BAAM0483_01360</name>
</gene>
<proteinExistence type="predicted"/>
<name>A0AB34TAX2_9BIFI</name>
<evidence type="ECO:0000313" key="1">
    <source>
        <dbReference type="EMBL" id="KOA51646.1"/>
    </source>
</evidence>
<reference evidence="1 2" key="1">
    <citation type="journal article" date="2015" name="Int J Genomics">
        <title>Comparative Genomics Revealed Genetic Diversity and Species/Strain-Level Differences in Carbohydrate Metabolism of Three Probiotic Bifidobacterial Species.</title>
        <authorList>
            <person name="Odamaki T."/>
            <person name="Horigome A."/>
            <person name="Sugahara H."/>
            <person name="Hashikura N."/>
            <person name="Minami J."/>
            <person name="Xiao J.Z."/>
            <person name="Abe F."/>
        </authorList>
    </citation>
    <scope>NUCLEOTIDE SEQUENCE [LARGE SCALE GENOMIC DNA]</scope>
    <source>
        <strain evidence="1 2">MCC 0483</strain>
    </source>
</reference>
<protein>
    <submittedName>
        <fullName evidence="1">Uncharacterized protein</fullName>
    </submittedName>
</protein>
<evidence type="ECO:0000313" key="2">
    <source>
        <dbReference type="Proteomes" id="UP000037239"/>
    </source>
</evidence>
<dbReference type="AlphaFoldDB" id="A0AB34TAX2"/>